<organism evidence="1">
    <name type="scientific">Sulfurisphaera javensis</name>
    <dbReference type="NCBI Taxonomy" id="2049879"/>
    <lineage>
        <taxon>Archaea</taxon>
        <taxon>Thermoproteota</taxon>
        <taxon>Thermoprotei</taxon>
        <taxon>Sulfolobales</taxon>
        <taxon>Sulfolobaceae</taxon>
        <taxon>Sulfurisphaera</taxon>
    </lineage>
</organism>
<dbReference type="GeneID" id="92355089"/>
<accession>A0AAT9GTR6</accession>
<dbReference type="EMBL" id="AP031322">
    <property type="protein sequence ID" value="BFH74195.1"/>
    <property type="molecule type" value="Genomic_DNA"/>
</dbReference>
<dbReference type="AlphaFoldDB" id="A0AAT9GTR6"/>
<gene>
    <name evidence="1" type="ORF">SJAV_21390</name>
</gene>
<protein>
    <recommendedName>
        <fullName evidence="2">DUF4230 domain-containing protein</fullName>
    </recommendedName>
</protein>
<sequence>MSDATTISRYLIKKEIIESTPTKLTLYVNQGENALVISQGQILANLPPGKHEIKIANPVKVLKSKLLHENSRIFIYYYSTEEHEITLKVENYDSEIKVKVRVSDPEKLILNMPALEREYTINELKEELESDVKKVVEEILVKGEAEKIKEEITSIIIEKLRNLGLDLVNIVF</sequence>
<dbReference type="RefSeq" id="WP_369609728.1">
    <property type="nucleotide sequence ID" value="NZ_AP031322.1"/>
</dbReference>
<proteinExistence type="predicted"/>
<reference evidence="1" key="1">
    <citation type="submission" date="2024-03" db="EMBL/GenBank/DDBJ databases">
        <title>Complete genome sequence of Sulfurisphaera javensis strain KD-1.</title>
        <authorList>
            <person name="Sakai H."/>
            <person name="Nur N."/>
            <person name="Suwanto A."/>
            <person name="Kurosawa N."/>
        </authorList>
    </citation>
    <scope>NUCLEOTIDE SEQUENCE</scope>
    <source>
        <strain evidence="1">KD-1</strain>
    </source>
</reference>
<name>A0AAT9GTR6_9CREN</name>
<evidence type="ECO:0008006" key="2">
    <source>
        <dbReference type="Google" id="ProtNLM"/>
    </source>
</evidence>
<dbReference type="KEGG" id="sjv:SJAV_21390"/>
<evidence type="ECO:0000313" key="1">
    <source>
        <dbReference type="EMBL" id="BFH74195.1"/>
    </source>
</evidence>